<feature type="region of interest" description="Disordered" evidence="4">
    <location>
        <begin position="1"/>
        <end position="35"/>
    </location>
</feature>
<gene>
    <name evidence="6" type="ORF">ZOSMA_5G01300</name>
</gene>
<dbReference type="OrthoDB" id="685855at2759"/>
<sequence length="406" mass="44298">MLRKRSRPVQKDQTMSQVFVSSTSNSNNSGLAGGSKIRNTSSFTLPGLFIGFNSKSLSSDVDSVRSPTSPLDYKVFSNLSSSFVRSPRVSSSNDSPRKSWDCNRVGLSLVDSLSGGGDSDTGLPGKVLVGGGFLDNNKNIIFGPKLRINLSSPKTCSDRTITYPSSSSPKSLPKNYVISSPTSTSSSFQPVLVQIEPCEIGKIHSCSADIGRKQPSSPLKESMDSKKISQVVSSSPSHSSVVDPYCSSLHVPVGSFHELITTLSANDIESSEDYTRIISRGPNPKTTHIFGDCILESHPSELSDITILKNNMNLNMNMNKNKMGPPLPFPIEEHFLSYCYFCKKKLVDGEDIYMYRGEKAFCSCDCRAQQILIDEDTNKPAKTTDSSEFYMSDSDDIFLTGMIVTT</sequence>
<dbReference type="PROSITE" id="PS51795">
    <property type="entry name" value="ZF_FLZ"/>
    <property type="match status" value="1"/>
</dbReference>
<dbReference type="Pfam" id="PF04570">
    <property type="entry name" value="zf-FLZ"/>
    <property type="match status" value="1"/>
</dbReference>
<dbReference type="Proteomes" id="UP000036987">
    <property type="component" value="Unassembled WGS sequence"/>
</dbReference>
<accession>A0A0K9NU02</accession>
<evidence type="ECO:0000313" key="7">
    <source>
        <dbReference type="Proteomes" id="UP000036987"/>
    </source>
</evidence>
<evidence type="ECO:0000259" key="5">
    <source>
        <dbReference type="PROSITE" id="PS51795"/>
    </source>
</evidence>
<dbReference type="PANTHER" id="PTHR46868:SF3">
    <property type="entry name" value="FCS-LIKE ZINC FINGER 11"/>
    <property type="match status" value="1"/>
</dbReference>
<dbReference type="AlphaFoldDB" id="A0A0K9NU02"/>
<evidence type="ECO:0000313" key="6">
    <source>
        <dbReference type="EMBL" id="KMZ60266.1"/>
    </source>
</evidence>
<proteinExistence type="inferred from homology"/>
<evidence type="ECO:0000256" key="3">
    <source>
        <dbReference type="PROSITE-ProRule" id="PRU01131"/>
    </source>
</evidence>
<feature type="compositionally biased region" description="Low complexity" evidence="4">
    <location>
        <begin position="21"/>
        <end position="30"/>
    </location>
</feature>
<evidence type="ECO:0000256" key="1">
    <source>
        <dbReference type="ARBA" id="ARBA00009374"/>
    </source>
</evidence>
<feature type="domain" description="FLZ-type" evidence="5">
    <location>
        <begin position="334"/>
        <end position="378"/>
    </location>
</feature>
<dbReference type="PANTHER" id="PTHR46868">
    <property type="entry name" value="FCS-LIKE ZINC FINGER 11"/>
    <property type="match status" value="1"/>
</dbReference>
<dbReference type="InterPro" id="IPR044585">
    <property type="entry name" value="FLZ10/11"/>
</dbReference>
<dbReference type="InterPro" id="IPR007650">
    <property type="entry name" value="Zf-FLZ_dom"/>
</dbReference>
<evidence type="ECO:0000256" key="2">
    <source>
        <dbReference type="ARBA" id="ARBA00022723"/>
    </source>
</evidence>
<reference evidence="7" key="1">
    <citation type="journal article" date="2016" name="Nature">
        <title>The genome of the seagrass Zostera marina reveals angiosperm adaptation to the sea.</title>
        <authorList>
            <person name="Olsen J.L."/>
            <person name="Rouze P."/>
            <person name="Verhelst B."/>
            <person name="Lin Y.-C."/>
            <person name="Bayer T."/>
            <person name="Collen J."/>
            <person name="Dattolo E."/>
            <person name="De Paoli E."/>
            <person name="Dittami S."/>
            <person name="Maumus F."/>
            <person name="Michel G."/>
            <person name="Kersting A."/>
            <person name="Lauritano C."/>
            <person name="Lohaus R."/>
            <person name="Toepel M."/>
            <person name="Tonon T."/>
            <person name="Vanneste K."/>
            <person name="Amirebrahimi M."/>
            <person name="Brakel J."/>
            <person name="Bostroem C."/>
            <person name="Chovatia M."/>
            <person name="Grimwood J."/>
            <person name="Jenkins J.W."/>
            <person name="Jueterbock A."/>
            <person name="Mraz A."/>
            <person name="Stam W.T."/>
            <person name="Tice H."/>
            <person name="Bornberg-Bauer E."/>
            <person name="Green P.J."/>
            <person name="Pearson G.A."/>
            <person name="Procaccini G."/>
            <person name="Duarte C.M."/>
            <person name="Schmutz J."/>
            <person name="Reusch T.B.H."/>
            <person name="Van de Peer Y."/>
        </authorList>
    </citation>
    <scope>NUCLEOTIDE SEQUENCE [LARGE SCALE GENOMIC DNA]</scope>
    <source>
        <strain evidence="7">cv. Finnish</strain>
    </source>
</reference>
<feature type="compositionally biased region" description="Polar residues" evidence="4">
    <location>
        <begin position="11"/>
        <end position="20"/>
    </location>
</feature>
<comment type="caution">
    <text evidence="6">The sequence shown here is derived from an EMBL/GenBank/DDBJ whole genome shotgun (WGS) entry which is preliminary data.</text>
</comment>
<name>A0A0K9NU02_ZOSMR</name>
<organism evidence="6 7">
    <name type="scientific">Zostera marina</name>
    <name type="common">Eelgrass</name>
    <dbReference type="NCBI Taxonomy" id="29655"/>
    <lineage>
        <taxon>Eukaryota</taxon>
        <taxon>Viridiplantae</taxon>
        <taxon>Streptophyta</taxon>
        <taxon>Embryophyta</taxon>
        <taxon>Tracheophyta</taxon>
        <taxon>Spermatophyta</taxon>
        <taxon>Magnoliopsida</taxon>
        <taxon>Liliopsida</taxon>
        <taxon>Zosteraceae</taxon>
        <taxon>Zostera</taxon>
    </lineage>
</organism>
<feature type="zinc finger region" description="FLZ-type" evidence="3">
    <location>
        <begin position="334"/>
        <end position="378"/>
    </location>
</feature>
<dbReference type="EMBL" id="LFYR01001623">
    <property type="protein sequence ID" value="KMZ60266.1"/>
    <property type="molecule type" value="Genomic_DNA"/>
</dbReference>
<keyword evidence="7" id="KW-1185">Reference proteome</keyword>
<evidence type="ECO:0000256" key="4">
    <source>
        <dbReference type="SAM" id="MobiDB-lite"/>
    </source>
</evidence>
<dbReference type="OMA" id="KVTHIFC"/>
<dbReference type="GO" id="GO:0046872">
    <property type="term" value="F:metal ion binding"/>
    <property type="evidence" value="ECO:0007669"/>
    <property type="project" value="UniProtKB-KW"/>
</dbReference>
<protein>
    <recommendedName>
        <fullName evidence="5">FLZ-type domain-containing protein</fullName>
    </recommendedName>
</protein>
<comment type="similarity">
    <text evidence="1">Belongs to the FLZ family.</text>
</comment>
<keyword evidence="2" id="KW-0479">Metal-binding</keyword>